<dbReference type="EMBL" id="AWXR01000093">
    <property type="protein sequence ID" value="ERM80518.1"/>
    <property type="molecule type" value="Genomic_DNA"/>
</dbReference>
<name>U5BRJ3_9BACT</name>
<accession>U5BRJ3</accession>
<feature type="region of interest" description="Disordered" evidence="1">
    <location>
        <begin position="1"/>
        <end position="36"/>
    </location>
</feature>
<keyword evidence="3" id="KW-1185">Reference proteome</keyword>
<evidence type="ECO:0000313" key="3">
    <source>
        <dbReference type="Proteomes" id="UP000016843"/>
    </source>
</evidence>
<comment type="caution">
    <text evidence="2">The sequence shown here is derived from an EMBL/GenBank/DDBJ whole genome shotgun (WGS) entry which is preliminary data.</text>
</comment>
<evidence type="ECO:0000256" key="1">
    <source>
        <dbReference type="SAM" id="MobiDB-lite"/>
    </source>
</evidence>
<sequence>MKHEDAKSEAGFPPLPKHQRLGGIKKEAANMPPPFS</sequence>
<dbReference type="Proteomes" id="UP000016843">
    <property type="component" value="Unassembled WGS sequence"/>
</dbReference>
<protein>
    <submittedName>
        <fullName evidence="2">Uncharacterized protein</fullName>
    </submittedName>
</protein>
<gene>
    <name evidence="2" type="ORF">P872_13220</name>
</gene>
<reference evidence="2 3" key="1">
    <citation type="journal article" date="2013" name="Genome Announc.">
        <title>Draft Genome Sequence of the Psychrophilic and Alkaliphilic Rhodonellum psychrophilum Strain GCM71T.</title>
        <authorList>
            <person name="Hauptmann A.L."/>
            <person name="Glaring M.A."/>
            <person name="Hallin P.F."/>
            <person name="Prieme A."/>
            <person name="Stougaard P."/>
        </authorList>
    </citation>
    <scope>NUCLEOTIDE SEQUENCE [LARGE SCALE GENOMIC DNA]</scope>
    <source>
        <strain evidence="2 3">GCM71</strain>
    </source>
</reference>
<proteinExistence type="predicted"/>
<dbReference type="AlphaFoldDB" id="U5BRJ3"/>
<organism evidence="2 3">
    <name type="scientific">Rhodonellum psychrophilum GCM71 = DSM 17998</name>
    <dbReference type="NCBI Taxonomy" id="1123057"/>
    <lineage>
        <taxon>Bacteria</taxon>
        <taxon>Pseudomonadati</taxon>
        <taxon>Bacteroidota</taxon>
        <taxon>Cytophagia</taxon>
        <taxon>Cytophagales</taxon>
        <taxon>Cytophagaceae</taxon>
        <taxon>Rhodonellum</taxon>
    </lineage>
</organism>
<evidence type="ECO:0000313" key="2">
    <source>
        <dbReference type="EMBL" id="ERM80518.1"/>
    </source>
</evidence>